<accession>A0ABP6CBY0</accession>
<keyword evidence="2" id="KW-0130">Cell adhesion</keyword>
<feature type="domain" description="Chaplin" evidence="7">
    <location>
        <begin position="94"/>
        <end position="134"/>
    </location>
</feature>
<feature type="region of interest" description="Disordered" evidence="4">
    <location>
        <begin position="409"/>
        <end position="433"/>
    </location>
</feature>
<keyword evidence="3" id="KW-0034">Amyloid</keyword>
<dbReference type="Pfam" id="PF03777">
    <property type="entry name" value="ChpA-C"/>
    <property type="match status" value="8"/>
</dbReference>
<feature type="region of interest" description="Disordered" evidence="4">
    <location>
        <begin position="74"/>
        <end position="101"/>
    </location>
</feature>
<dbReference type="Proteomes" id="UP001501509">
    <property type="component" value="Unassembled WGS sequence"/>
</dbReference>
<dbReference type="InterPro" id="IPR005528">
    <property type="entry name" value="ChpA-H"/>
</dbReference>
<feature type="domain" description="Chaplin" evidence="7">
    <location>
        <begin position="149"/>
        <end position="189"/>
    </location>
</feature>
<feature type="compositionally biased region" description="Polar residues" evidence="4">
    <location>
        <begin position="89"/>
        <end position="101"/>
    </location>
</feature>
<feature type="domain" description="Chaplin" evidence="7">
    <location>
        <begin position="366"/>
        <end position="406"/>
    </location>
</feature>
<feature type="region of interest" description="Disordered" evidence="4">
    <location>
        <begin position="300"/>
        <end position="320"/>
    </location>
</feature>
<feature type="domain" description="Chaplin" evidence="7">
    <location>
        <begin position="313"/>
        <end position="353"/>
    </location>
</feature>
<feature type="domain" description="Chaplin" evidence="7">
    <location>
        <begin position="206"/>
        <end position="246"/>
    </location>
</feature>
<keyword evidence="5" id="KW-1133">Transmembrane helix</keyword>
<keyword evidence="5" id="KW-0812">Transmembrane</keyword>
<reference evidence="9" key="1">
    <citation type="journal article" date="2019" name="Int. J. Syst. Evol. Microbiol.">
        <title>The Global Catalogue of Microorganisms (GCM) 10K type strain sequencing project: providing services to taxonomists for standard genome sequencing and annotation.</title>
        <authorList>
            <consortium name="The Broad Institute Genomics Platform"/>
            <consortium name="The Broad Institute Genome Sequencing Center for Infectious Disease"/>
            <person name="Wu L."/>
            <person name="Ma J."/>
        </authorList>
    </citation>
    <scope>NUCLEOTIDE SEQUENCE [LARGE SCALE GENOMIC DNA]</scope>
    <source>
        <strain evidence="9">JCM 6833</strain>
    </source>
</reference>
<feature type="compositionally biased region" description="Polar residues" evidence="4">
    <location>
        <begin position="510"/>
        <end position="520"/>
    </location>
</feature>
<organism evidence="8 9">
    <name type="scientific">Actinomadura fulvescens</name>
    <dbReference type="NCBI Taxonomy" id="46160"/>
    <lineage>
        <taxon>Bacteria</taxon>
        <taxon>Bacillati</taxon>
        <taxon>Actinomycetota</taxon>
        <taxon>Actinomycetes</taxon>
        <taxon>Streptosporangiales</taxon>
        <taxon>Thermomonosporaceae</taxon>
        <taxon>Actinomadura</taxon>
    </lineage>
</organism>
<feature type="domain" description="Chaplin" evidence="7">
    <location>
        <begin position="39"/>
        <end position="79"/>
    </location>
</feature>
<evidence type="ECO:0000313" key="8">
    <source>
        <dbReference type="EMBL" id="GAA2607904.1"/>
    </source>
</evidence>
<feature type="chain" id="PRO_5046727493" description="Chaplin domain-containing protein" evidence="6">
    <location>
        <begin position="23"/>
        <end position="843"/>
    </location>
</feature>
<evidence type="ECO:0000313" key="9">
    <source>
        <dbReference type="Proteomes" id="UP001501509"/>
    </source>
</evidence>
<feature type="signal peptide" evidence="6">
    <location>
        <begin position="1"/>
        <end position="22"/>
    </location>
</feature>
<feature type="compositionally biased region" description="Gly residues" evidence="4">
    <location>
        <begin position="301"/>
        <end position="320"/>
    </location>
</feature>
<feature type="region of interest" description="Disordered" evidence="4">
    <location>
        <begin position="450"/>
        <end position="542"/>
    </location>
</feature>
<evidence type="ECO:0000259" key="7">
    <source>
        <dbReference type="PROSITE" id="PS51884"/>
    </source>
</evidence>
<dbReference type="PROSITE" id="PS51884">
    <property type="entry name" value="CHAPLIN"/>
    <property type="match status" value="7"/>
</dbReference>
<evidence type="ECO:0000256" key="2">
    <source>
        <dbReference type="ARBA" id="ARBA00022889"/>
    </source>
</evidence>
<evidence type="ECO:0000256" key="6">
    <source>
        <dbReference type="SAM" id="SignalP"/>
    </source>
</evidence>
<name>A0ABP6CBY0_9ACTN</name>
<evidence type="ECO:0000256" key="1">
    <source>
        <dbReference type="ARBA" id="ARBA00022512"/>
    </source>
</evidence>
<evidence type="ECO:0000256" key="4">
    <source>
        <dbReference type="SAM" id="MobiDB-lite"/>
    </source>
</evidence>
<feature type="compositionally biased region" description="Low complexity" evidence="4">
    <location>
        <begin position="409"/>
        <end position="419"/>
    </location>
</feature>
<keyword evidence="5" id="KW-0472">Membrane</keyword>
<feature type="region of interest" description="Disordered" evidence="4">
    <location>
        <begin position="598"/>
        <end position="705"/>
    </location>
</feature>
<sequence length="843" mass="79914">MRTWAKGTARAAMLTASFVALGAGTAIPSGAFADTTSGDSSVLGGNQFNLPISAPINASGNAVGALGTADAASKGGAAVDNGRGGGIDRQTSGKQGVGSGNQVNAPISAPINACGNAIAIFGTADAGCKGGSAVKNSGGPGAGQRTSGERGVGSGNQVNIPVSAPVNACGNAVALFGSSEAGCKGGSKVVNGQGGGSGSGQQTSGASGAVAGNQVHAPISAPINICGNAAAVLGDAVAGCEGGAKVKNGGRTGAGQSTSGQSGVVAGNQVNAPISAPISACGNAVGNAVADCDGGASVRNGGHGSGGQTTSGDHSLGGGNQVNAPVSIPVSACGNAVAVLGEAGAFCEGGSHVRSSSGGDQITSGNKSVGGGNQVNLPISIPVNACGNAVAILGEAAASCDGSVVVTGSKGSGATTSGQQGAGSGNQVNPPASAPVNACGNAVGALGHSEPQCGEGPSSGGYEPYSRTSGANRADSADAARGLPTLPGTTKDNLPSGPTSAMPTLPRLSGKSSVLPSKSTKLPAGRSAATDGPVTLPSLSDLPVNPGNVTTLPVDASGMETSRVRGNDVPAVGQLAGVLPADPAKALSVDPATALGTDPAKALGTDPSKALGIDPSTALGTDPAKTLGVDPSTALGTDPSKALGTDPSKALGTDPSKALGTDPSKALGTDPSKALGTDPAKALGADQATGLGADTTKRLPLDPSTALPADPAGALVINPAKGLPAKAAKALSINNAKAVAGGPAVHVDPARARTVTPNPAPQLPGTGQTRLPALGQLPVTGDVKAPEVGGVTDPLGAIKPMAAAEPMPADTGSSIWVLATAAMLTVMSGALALTRRARLGGRR</sequence>
<feature type="domain" description="Chaplin" evidence="7">
    <location>
        <begin position="419"/>
        <end position="459"/>
    </location>
</feature>
<evidence type="ECO:0000256" key="5">
    <source>
        <dbReference type="SAM" id="Phobius"/>
    </source>
</evidence>
<keyword evidence="1" id="KW-0134">Cell wall</keyword>
<gene>
    <name evidence="8" type="ORF">GCM10010411_47670</name>
</gene>
<keyword evidence="6" id="KW-0732">Signal</keyword>
<feature type="region of interest" description="Disordered" evidence="4">
    <location>
        <begin position="135"/>
        <end position="156"/>
    </location>
</feature>
<feature type="compositionally biased region" description="Polar residues" evidence="4">
    <location>
        <begin position="487"/>
        <end position="502"/>
    </location>
</feature>
<protein>
    <recommendedName>
        <fullName evidence="7">Chaplin domain-containing protein</fullName>
    </recommendedName>
</protein>
<evidence type="ECO:0000256" key="3">
    <source>
        <dbReference type="ARBA" id="ARBA00023087"/>
    </source>
</evidence>
<feature type="transmembrane region" description="Helical" evidence="5">
    <location>
        <begin position="815"/>
        <end position="834"/>
    </location>
</feature>
<keyword evidence="9" id="KW-1185">Reference proteome</keyword>
<keyword evidence="1" id="KW-0964">Secreted</keyword>
<proteinExistence type="predicted"/>
<dbReference type="EMBL" id="BAAATD010000006">
    <property type="protein sequence ID" value="GAA2607904.1"/>
    <property type="molecule type" value="Genomic_DNA"/>
</dbReference>
<dbReference type="RefSeq" id="WP_344544197.1">
    <property type="nucleotide sequence ID" value="NZ_BAAATD010000006.1"/>
</dbReference>
<comment type="caution">
    <text evidence="8">The sequence shown here is derived from an EMBL/GenBank/DDBJ whole genome shotgun (WGS) entry which is preliminary data.</text>
</comment>